<dbReference type="Pfam" id="PF11313">
    <property type="entry name" value="DUF3116"/>
    <property type="match status" value="1"/>
</dbReference>
<sequence>MEQPTEAVIYQILSSTEDVNATMDHLMYELMSFPGARLFTKNELLYTVYWLETNDFIFRSTQNRTTRYFRTAKGNKKLTESEQIKLKE</sequence>
<gene>
    <name evidence="1" type="ORF">HB897_08340</name>
</gene>
<dbReference type="AlphaFoldDB" id="A0A7X0X255"/>
<organism evidence="1 2">
    <name type="scientific">Listeria seeligeri</name>
    <dbReference type="NCBI Taxonomy" id="1640"/>
    <lineage>
        <taxon>Bacteria</taxon>
        <taxon>Bacillati</taxon>
        <taxon>Bacillota</taxon>
        <taxon>Bacilli</taxon>
        <taxon>Bacillales</taxon>
        <taxon>Listeriaceae</taxon>
        <taxon>Listeria</taxon>
    </lineage>
</organism>
<dbReference type="Proteomes" id="UP000523362">
    <property type="component" value="Unassembled WGS sequence"/>
</dbReference>
<comment type="caution">
    <text evidence="1">The sequence shown here is derived from an EMBL/GenBank/DDBJ whole genome shotgun (WGS) entry which is preliminary data.</text>
</comment>
<name>A0A7X0X255_LISSE</name>
<dbReference type="RefSeq" id="WP_003751304.1">
    <property type="nucleotide sequence ID" value="NZ_CP124268.1"/>
</dbReference>
<dbReference type="InterPro" id="IPR021464">
    <property type="entry name" value="DUF3116"/>
</dbReference>
<protein>
    <submittedName>
        <fullName evidence="1">DUF3116 family protein</fullName>
    </submittedName>
</protein>
<proteinExistence type="predicted"/>
<reference evidence="1 2" key="1">
    <citation type="submission" date="2020-03" db="EMBL/GenBank/DDBJ databases">
        <title>Soil Listeria distribution.</title>
        <authorList>
            <person name="Liao J."/>
            <person name="Wiedmann M."/>
        </authorList>
    </citation>
    <scope>NUCLEOTIDE SEQUENCE [LARGE SCALE GENOMIC DNA]</scope>
    <source>
        <strain evidence="1 2">FSL L7-1560</strain>
    </source>
</reference>
<accession>A0A7X0X255</accession>
<evidence type="ECO:0000313" key="2">
    <source>
        <dbReference type="Proteomes" id="UP000523362"/>
    </source>
</evidence>
<dbReference type="EMBL" id="JAARRG010000004">
    <property type="protein sequence ID" value="MBC1486231.1"/>
    <property type="molecule type" value="Genomic_DNA"/>
</dbReference>
<evidence type="ECO:0000313" key="1">
    <source>
        <dbReference type="EMBL" id="MBC1486231.1"/>
    </source>
</evidence>